<sequence>MAVDQHARHGRQIREIRPSVEPRWSLMVRGLIHGPYC</sequence>
<evidence type="ECO:0000313" key="1">
    <source>
        <dbReference type="EMBL" id="WMV32741.1"/>
    </source>
</evidence>
<organism evidence="1 2">
    <name type="scientific">Solanum verrucosum</name>
    <dbReference type="NCBI Taxonomy" id="315347"/>
    <lineage>
        <taxon>Eukaryota</taxon>
        <taxon>Viridiplantae</taxon>
        <taxon>Streptophyta</taxon>
        <taxon>Embryophyta</taxon>
        <taxon>Tracheophyta</taxon>
        <taxon>Spermatophyta</taxon>
        <taxon>Magnoliopsida</taxon>
        <taxon>eudicotyledons</taxon>
        <taxon>Gunneridae</taxon>
        <taxon>Pentapetalae</taxon>
        <taxon>asterids</taxon>
        <taxon>lamiids</taxon>
        <taxon>Solanales</taxon>
        <taxon>Solanaceae</taxon>
        <taxon>Solanoideae</taxon>
        <taxon>Solaneae</taxon>
        <taxon>Solanum</taxon>
    </lineage>
</organism>
<reference evidence="1" key="1">
    <citation type="submission" date="2023-08" db="EMBL/GenBank/DDBJ databases">
        <title>A de novo genome assembly of Solanum verrucosum Schlechtendal, a Mexican diploid species geographically isolated from the other diploid A-genome species in potato relatives.</title>
        <authorList>
            <person name="Hosaka K."/>
        </authorList>
    </citation>
    <scope>NUCLEOTIDE SEQUENCE</scope>
    <source>
        <tissue evidence="1">Young leaves</tissue>
    </source>
</reference>
<proteinExistence type="predicted"/>
<evidence type="ECO:0000313" key="2">
    <source>
        <dbReference type="Proteomes" id="UP001234989"/>
    </source>
</evidence>
<dbReference type="Proteomes" id="UP001234989">
    <property type="component" value="Chromosome 6"/>
</dbReference>
<protein>
    <submittedName>
        <fullName evidence="1">Uncharacterized protein</fullName>
    </submittedName>
</protein>
<accession>A0AAF0R6H3</accession>
<name>A0AAF0R6H3_SOLVR</name>
<keyword evidence="2" id="KW-1185">Reference proteome</keyword>
<dbReference type="AlphaFoldDB" id="A0AAF0R6H3"/>
<gene>
    <name evidence="1" type="ORF">MTR67_026126</name>
</gene>
<dbReference type="EMBL" id="CP133617">
    <property type="protein sequence ID" value="WMV32741.1"/>
    <property type="molecule type" value="Genomic_DNA"/>
</dbReference>